<feature type="domain" description="ABC transporter" evidence="11">
    <location>
        <begin position="2"/>
        <end position="234"/>
    </location>
</feature>
<keyword evidence="8" id="KW-0408">Iron</keyword>
<keyword evidence="1" id="KW-0813">Transport</keyword>
<dbReference type="SUPFAM" id="SSF53448">
    <property type="entry name" value="Nucleotide-diphospho-sugar transferases"/>
    <property type="match status" value="1"/>
</dbReference>
<dbReference type="InterPro" id="IPR025877">
    <property type="entry name" value="MobA-like_NTP_Trfase"/>
</dbReference>
<dbReference type="CDD" id="cd04182">
    <property type="entry name" value="GT_2_like_f"/>
    <property type="match status" value="1"/>
</dbReference>
<dbReference type="PANTHER" id="PTHR42781:SF4">
    <property type="entry name" value="SPERMIDINE_PUTRESCINE IMPORT ATP-BINDING PROTEIN POTA"/>
    <property type="match status" value="1"/>
</dbReference>
<dbReference type="SMART" id="SM00382">
    <property type="entry name" value="AAA"/>
    <property type="match status" value="1"/>
</dbReference>
<dbReference type="InterPro" id="IPR027417">
    <property type="entry name" value="P-loop_NTPase"/>
</dbReference>
<dbReference type="GO" id="GO:0016020">
    <property type="term" value="C:membrane"/>
    <property type="evidence" value="ECO:0007669"/>
    <property type="project" value="InterPro"/>
</dbReference>
<dbReference type="GO" id="GO:0015408">
    <property type="term" value="F:ABC-type ferric iron transporter activity"/>
    <property type="evidence" value="ECO:0007669"/>
    <property type="project" value="InterPro"/>
</dbReference>
<keyword evidence="5" id="KW-0547">Nucleotide-binding</keyword>
<evidence type="ECO:0000256" key="2">
    <source>
        <dbReference type="ARBA" id="ARBA00022475"/>
    </source>
</evidence>
<evidence type="ECO:0000256" key="9">
    <source>
        <dbReference type="ARBA" id="ARBA00023065"/>
    </source>
</evidence>
<protein>
    <submittedName>
        <fullName evidence="12">ABC-type Fe3+/spermidine/putrescine transport systems, ATPase components</fullName>
    </submittedName>
</protein>
<dbReference type="InterPro" id="IPR003439">
    <property type="entry name" value="ABC_transporter-like_ATP-bd"/>
</dbReference>
<dbReference type="InterPro" id="IPR029044">
    <property type="entry name" value="Nucleotide-diphossugar_trans"/>
</dbReference>
<evidence type="ECO:0000259" key="11">
    <source>
        <dbReference type="PROSITE" id="PS50893"/>
    </source>
</evidence>
<evidence type="ECO:0000256" key="7">
    <source>
        <dbReference type="ARBA" id="ARBA00022842"/>
    </source>
</evidence>
<keyword evidence="2" id="KW-1003">Cell membrane</keyword>
<dbReference type="InterPro" id="IPR017871">
    <property type="entry name" value="ABC_transporter-like_CS"/>
</dbReference>
<dbReference type="OrthoDB" id="5298774at2"/>
<dbReference type="PANTHER" id="PTHR42781">
    <property type="entry name" value="SPERMIDINE/PUTRESCINE IMPORT ATP-BINDING PROTEIN POTA"/>
    <property type="match status" value="1"/>
</dbReference>
<dbReference type="Gene3D" id="3.90.550.10">
    <property type="entry name" value="Spore Coat Polysaccharide Biosynthesis Protein SpsA, Chain A"/>
    <property type="match status" value="1"/>
</dbReference>
<reference evidence="12 13" key="1">
    <citation type="submission" date="2017-04" db="EMBL/GenBank/DDBJ databases">
        <authorList>
            <person name="Afonso C.L."/>
            <person name="Miller P.J."/>
            <person name="Scott M.A."/>
            <person name="Spackman E."/>
            <person name="Goraichik I."/>
            <person name="Dimitrov K.M."/>
            <person name="Suarez D.L."/>
            <person name="Swayne D.E."/>
        </authorList>
    </citation>
    <scope>NUCLEOTIDE SEQUENCE [LARGE SCALE GENOMIC DNA]</scope>
    <source>
        <strain evidence="12 13">VK13</strain>
    </source>
</reference>
<dbReference type="GO" id="GO:0016887">
    <property type="term" value="F:ATP hydrolysis activity"/>
    <property type="evidence" value="ECO:0007669"/>
    <property type="project" value="InterPro"/>
</dbReference>
<dbReference type="InterPro" id="IPR008995">
    <property type="entry name" value="Mo/tungstate-bd_C_term_dom"/>
</dbReference>
<dbReference type="InterPro" id="IPR050093">
    <property type="entry name" value="ABC_SmlMolc_Importer"/>
</dbReference>
<keyword evidence="9" id="KW-0406">Ion transport</keyword>
<keyword evidence="10" id="KW-0472">Membrane</keyword>
<name>A0A1W1ZJ74_9BURK</name>
<dbReference type="PROSITE" id="PS50893">
    <property type="entry name" value="ABC_TRANSPORTER_2"/>
    <property type="match status" value="1"/>
</dbReference>
<dbReference type="Gene3D" id="3.40.50.300">
    <property type="entry name" value="P-loop containing nucleotide triphosphate hydrolases"/>
    <property type="match status" value="1"/>
</dbReference>
<gene>
    <name evidence="12" type="ORF">SAMN06296008_105169</name>
</gene>
<keyword evidence="13" id="KW-1185">Reference proteome</keyword>
<keyword evidence="4" id="KW-0997">Cell inner membrane</keyword>
<proteinExistence type="predicted"/>
<organism evidence="12 13">
    <name type="scientific">Polynucleobacter kasalickyi</name>
    <dbReference type="NCBI Taxonomy" id="1938817"/>
    <lineage>
        <taxon>Bacteria</taxon>
        <taxon>Pseudomonadati</taxon>
        <taxon>Pseudomonadota</taxon>
        <taxon>Betaproteobacteria</taxon>
        <taxon>Burkholderiales</taxon>
        <taxon>Burkholderiaceae</taxon>
        <taxon>Polynucleobacter</taxon>
    </lineage>
</organism>
<dbReference type="GO" id="GO:0005524">
    <property type="term" value="F:ATP binding"/>
    <property type="evidence" value="ECO:0007669"/>
    <property type="project" value="UniProtKB-KW"/>
</dbReference>
<evidence type="ECO:0000256" key="8">
    <source>
        <dbReference type="ARBA" id="ARBA00023004"/>
    </source>
</evidence>
<dbReference type="SUPFAM" id="SSF50331">
    <property type="entry name" value="MOP-like"/>
    <property type="match status" value="1"/>
</dbReference>
<dbReference type="Pfam" id="PF12804">
    <property type="entry name" value="NTP_transf_3"/>
    <property type="match status" value="1"/>
</dbReference>
<dbReference type="PROSITE" id="PS00211">
    <property type="entry name" value="ABC_TRANSPORTER_1"/>
    <property type="match status" value="1"/>
</dbReference>
<evidence type="ECO:0000256" key="6">
    <source>
        <dbReference type="ARBA" id="ARBA00022840"/>
    </source>
</evidence>
<dbReference type="AlphaFoldDB" id="A0A1W1ZJ74"/>
<dbReference type="GO" id="GO:0016779">
    <property type="term" value="F:nucleotidyltransferase activity"/>
    <property type="evidence" value="ECO:0007669"/>
    <property type="project" value="UniProtKB-ARBA"/>
</dbReference>
<dbReference type="InterPro" id="IPR003593">
    <property type="entry name" value="AAA+_ATPase"/>
</dbReference>
<keyword evidence="3" id="KW-0410">Iron transport</keyword>
<evidence type="ECO:0000256" key="5">
    <source>
        <dbReference type="ARBA" id="ARBA00022741"/>
    </source>
</evidence>
<keyword evidence="6" id="KW-0067">ATP-binding</keyword>
<evidence type="ECO:0000256" key="3">
    <source>
        <dbReference type="ARBA" id="ARBA00022496"/>
    </source>
</evidence>
<accession>A0A1W1ZJ74</accession>
<dbReference type="SUPFAM" id="SSF52540">
    <property type="entry name" value="P-loop containing nucleoside triphosphate hydrolases"/>
    <property type="match status" value="1"/>
</dbReference>
<dbReference type="STRING" id="1938817.SAMN06296008_105169"/>
<keyword evidence="7" id="KW-0460">Magnesium</keyword>
<dbReference type="RefSeq" id="WP_084283317.1">
    <property type="nucleotide sequence ID" value="NZ_FWXJ01000005.1"/>
</dbReference>
<dbReference type="CDD" id="cd03259">
    <property type="entry name" value="ABC_Carb_Solutes_like"/>
    <property type="match status" value="1"/>
</dbReference>
<evidence type="ECO:0000256" key="1">
    <source>
        <dbReference type="ARBA" id="ARBA00022448"/>
    </source>
</evidence>
<evidence type="ECO:0000256" key="10">
    <source>
        <dbReference type="ARBA" id="ARBA00023136"/>
    </source>
</evidence>
<dbReference type="Proteomes" id="UP000192708">
    <property type="component" value="Unassembled WGS sequence"/>
</dbReference>
<dbReference type="EMBL" id="FWXJ01000005">
    <property type="protein sequence ID" value="SMC48262.1"/>
    <property type="molecule type" value="Genomic_DNA"/>
</dbReference>
<dbReference type="Pfam" id="PF00005">
    <property type="entry name" value="ABC_tran"/>
    <property type="match status" value="1"/>
</dbReference>
<evidence type="ECO:0000313" key="12">
    <source>
        <dbReference type="EMBL" id="SMC48262.1"/>
    </source>
</evidence>
<evidence type="ECO:0000256" key="4">
    <source>
        <dbReference type="ARBA" id="ARBA00022519"/>
    </source>
</evidence>
<sequence>MTLSVDFKQTIDIPLDVSFTCKSGELLALVGPSGSGKTSTLRAIAGLMPIQEGKISLQDQQQNYIWLDTEKNILMPSFQRKVGMVFQNYALFPHLTVLENIALALPKGESIGKAKQLMEDMGLIDFHHRLPDQLSGGQRQRVALARAFARDPQVLLLDEPFSAVDHPTRKTLYEELIKLRERISIPIVIVTHDLREARLLSDRLCILDQGKSLQIGHPEHIVSSPRNARVAELVGLTDVFSATFLKAQHLEESEQQHATLLWGQGVESFPLTIFDKGRLPDQTEVKWVIAKEFVEIRNEPIQKINTLSAIVCRIRRLGEISSVDFKVELPFQPMMHFELSTRVVNDLNIDVDDLVYLHLDPKGIHIMPVYTSPMHKQLEKQKRDRPLKIATVILIAGEGSRLGGIPKSLIKIEGETILERQLKALKELQIEDIVLVTGYYQEAYHHLNLPDKSFIVHNANPADGQGSSVRLALQTVYEKIVEVDAIIMLLGDLPQINAADLRQLIEQFKIRTFGDVVMPLVGSQRGNPVIISHKILRKIIDSPGLTVRTWMDKHPEEVVSWQTENQHFVFDFDTPENIESFTKKMGVSVELPGKY</sequence>
<evidence type="ECO:0000313" key="13">
    <source>
        <dbReference type="Proteomes" id="UP000192708"/>
    </source>
</evidence>
<dbReference type="InterPro" id="IPR015853">
    <property type="entry name" value="ABC_transpr_FbpC"/>
</dbReference>